<evidence type="ECO:0000256" key="1">
    <source>
        <dbReference type="SAM" id="SignalP"/>
    </source>
</evidence>
<feature type="signal peptide" evidence="1">
    <location>
        <begin position="1"/>
        <end position="20"/>
    </location>
</feature>
<evidence type="ECO:0000313" key="5">
    <source>
        <dbReference type="Proteomes" id="UP000663852"/>
    </source>
</evidence>
<dbReference type="OrthoDB" id="9977104at2759"/>
<dbReference type="EMBL" id="CAJNOR010005446">
    <property type="protein sequence ID" value="CAF1562810.1"/>
    <property type="molecule type" value="Genomic_DNA"/>
</dbReference>
<feature type="chain" id="PRO_5036228629" evidence="1">
    <location>
        <begin position="21"/>
        <end position="297"/>
    </location>
</feature>
<evidence type="ECO:0000313" key="4">
    <source>
        <dbReference type="Proteomes" id="UP000663828"/>
    </source>
</evidence>
<accession>A0A815R5U2</accession>
<evidence type="ECO:0000313" key="2">
    <source>
        <dbReference type="EMBL" id="CAF1470925.1"/>
    </source>
</evidence>
<protein>
    <submittedName>
        <fullName evidence="2">Uncharacterized protein</fullName>
    </submittedName>
</protein>
<dbReference type="Proteomes" id="UP000663852">
    <property type="component" value="Unassembled WGS sequence"/>
</dbReference>
<comment type="caution">
    <text evidence="2">The sequence shown here is derived from an EMBL/GenBank/DDBJ whole genome shotgun (WGS) entry which is preliminary data.</text>
</comment>
<evidence type="ECO:0000313" key="3">
    <source>
        <dbReference type="EMBL" id="CAF1562810.1"/>
    </source>
</evidence>
<organism evidence="2 5">
    <name type="scientific">Adineta ricciae</name>
    <name type="common">Rotifer</name>
    <dbReference type="NCBI Taxonomy" id="249248"/>
    <lineage>
        <taxon>Eukaryota</taxon>
        <taxon>Metazoa</taxon>
        <taxon>Spiralia</taxon>
        <taxon>Gnathifera</taxon>
        <taxon>Rotifera</taxon>
        <taxon>Eurotatoria</taxon>
        <taxon>Bdelloidea</taxon>
        <taxon>Adinetida</taxon>
        <taxon>Adinetidae</taxon>
        <taxon>Adineta</taxon>
    </lineage>
</organism>
<proteinExistence type="predicted"/>
<dbReference type="EMBL" id="CAJNOJ010000506">
    <property type="protein sequence ID" value="CAF1470925.1"/>
    <property type="molecule type" value="Genomic_DNA"/>
</dbReference>
<sequence length="297" mass="32451">MSASKLFLFVIFLMVKQTISQDIRAVDISIVNGTQFHCATTTCLPFSKNVVLDIFNCQINCLAVFQCQAARFNQVTQECALFGVLYGFNGTMVSDINSITLIVSTGMRTPSESESNWIVNGDAEIGPCNTMNNVLHPTDWNYSGAVTQVTYNNPAANQKTTDPGPSNRGRCHFYGQTSAVTTMWQVIDMTTAINPAQLDNQTIEFDFSAWIGGYMDQDDNARVSLTFVNQANQTVGNTTTLGPVLAADRAGITSLLYRQITGQVPVGARSFKVSVTMTRVNGTTNDGDVDNIVLRLY</sequence>
<keyword evidence="1" id="KW-0732">Signal</keyword>
<dbReference type="AlphaFoldDB" id="A0A815R5U2"/>
<name>A0A815R5U2_ADIRI</name>
<keyword evidence="4" id="KW-1185">Reference proteome</keyword>
<dbReference type="Proteomes" id="UP000663828">
    <property type="component" value="Unassembled WGS sequence"/>
</dbReference>
<reference evidence="2" key="1">
    <citation type="submission" date="2021-02" db="EMBL/GenBank/DDBJ databases">
        <authorList>
            <person name="Nowell W R."/>
        </authorList>
    </citation>
    <scope>NUCLEOTIDE SEQUENCE</scope>
</reference>
<gene>
    <name evidence="2" type="ORF">EDS130_LOCUS40787</name>
    <name evidence="3" type="ORF">XAT740_LOCUS43770</name>
</gene>